<feature type="chain" id="PRO_5004556440" evidence="5">
    <location>
        <begin position="25"/>
        <end position="533"/>
    </location>
</feature>
<organism evidence="7 8">
    <name type="scientific">Rubellimicrobium thermophilum DSM 16684</name>
    <dbReference type="NCBI Taxonomy" id="1123069"/>
    <lineage>
        <taxon>Bacteria</taxon>
        <taxon>Pseudomonadati</taxon>
        <taxon>Pseudomonadota</taxon>
        <taxon>Alphaproteobacteria</taxon>
        <taxon>Rhodobacterales</taxon>
        <taxon>Roseobacteraceae</taxon>
        <taxon>Rubellimicrobium</taxon>
    </lineage>
</organism>
<keyword evidence="4 5" id="KW-0732">Signal</keyword>
<name>S9SC06_9RHOB</name>
<keyword evidence="8" id="KW-1185">Reference proteome</keyword>
<dbReference type="SUPFAM" id="SSF53850">
    <property type="entry name" value="Periplasmic binding protein-like II"/>
    <property type="match status" value="1"/>
</dbReference>
<reference evidence="7 8" key="1">
    <citation type="journal article" date="2013" name="Stand. Genomic Sci.">
        <title>Genome sequence of the reddish-pigmented Rubellimicrobium thermophilum type strain (DSM 16684(T)), a member of the Roseobacter clade.</title>
        <authorList>
            <person name="Fiebig A."/>
            <person name="Riedel T."/>
            <person name="Gronow S."/>
            <person name="Petersen J."/>
            <person name="Klenk H.P."/>
            <person name="Goker M."/>
        </authorList>
    </citation>
    <scope>NUCLEOTIDE SEQUENCE [LARGE SCALE GENOMIC DNA]</scope>
    <source>
        <strain evidence="7 8">DSM 16684</strain>
    </source>
</reference>
<accession>S9SC06</accession>
<dbReference type="PIRSF" id="PIRSF002741">
    <property type="entry name" value="MppA"/>
    <property type="match status" value="1"/>
</dbReference>
<sequence length="533" mass="58784">MNRFLAGIAAAMLGLGVVSTDALAETPPDQLVVATSLANVLTLDPADIVSREGAQVMNAVYETLVQIDPHDRSRIIPGLAESWEISEDGRSITFHLREANFASGNPVTAADVVWSLTRLMSMNLAQASFLKTRGFTAETAAESFVALDERTFRLNLPKPDDPRLVMMVLAVGGTGAVIDHVEALRHEVDGDLAQGWLRLNSAGSGPYVVREWRSNELILLERNPNYWGEAPAMRRVLMRHLPESQTQRLQLERGDIDIGYSLLSADLQGLEANPDVVVASEPSAGFYYLGVSMKDERFANPLVRRALAHLIDYEGLNRSVMPYFGQPHQRPIAAGVMGALPDPGYRLDVETARALLAEAGYPDGFDVTLRALAEPPFINIATALQATLAQAGIRAEIITGSGDQIYGAMRERNFELIVGRGGGGTIPHPDSNLRALVYNPDNSDEAALTNFQGWRTSFHDEELNRMIDEALLVLDPEEQREAYEAIQIRYDELAPSLMIFSQVVVSVAYRDDVEGLIIDPWHTRFQMIEKHRE</sequence>
<comment type="subcellular location">
    <subcellularLocation>
        <location evidence="1">Periplasm</location>
    </subcellularLocation>
</comment>
<evidence type="ECO:0000313" key="7">
    <source>
        <dbReference type="EMBL" id="EPX87640.1"/>
    </source>
</evidence>
<protein>
    <submittedName>
        <fullName evidence="7">ABC-type dipeptide transport system, periplasmic component</fullName>
    </submittedName>
</protein>
<evidence type="ECO:0000256" key="1">
    <source>
        <dbReference type="ARBA" id="ARBA00004418"/>
    </source>
</evidence>
<evidence type="ECO:0000259" key="6">
    <source>
        <dbReference type="Pfam" id="PF00496"/>
    </source>
</evidence>
<evidence type="ECO:0000256" key="5">
    <source>
        <dbReference type="SAM" id="SignalP"/>
    </source>
</evidence>
<dbReference type="Gene3D" id="3.40.190.10">
    <property type="entry name" value="Periplasmic binding protein-like II"/>
    <property type="match status" value="1"/>
</dbReference>
<dbReference type="InterPro" id="IPR030678">
    <property type="entry name" value="Peptide/Ni-bd"/>
</dbReference>
<dbReference type="InterPro" id="IPR039424">
    <property type="entry name" value="SBP_5"/>
</dbReference>
<evidence type="ECO:0000256" key="4">
    <source>
        <dbReference type="ARBA" id="ARBA00022729"/>
    </source>
</evidence>
<dbReference type="GO" id="GO:0030288">
    <property type="term" value="C:outer membrane-bounded periplasmic space"/>
    <property type="evidence" value="ECO:0007669"/>
    <property type="project" value="UniProtKB-ARBA"/>
</dbReference>
<dbReference type="PATRIC" id="fig|1123069.3.peg.308"/>
<dbReference type="PANTHER" id="PTHR30290">
    <property type="entry name" value="PERIPLASMIC BINDING COMPONENT OF ABC TRANSPORTER"/>
    <property type="match status" value="1"/>
</dbReference>
<keyword evidence="3" id="KW-0813">Transport</keyword>
<dbReference type="InterPro" id="IPR000914">
    <property type="entry name" value="SBP_5_dom"/>
</dbReference>
<evidence type="ECO:0000313" key="8">
    <source>
        <dbReference type="Proteomes" id="UP000015346"/>
    </source>
</evidence>
<dbReference type="PANTHER" id="PTHR30290:SF10">
    <property type="entry name" value="PERIPLASMIC OLIGOPEPTIDE-BINDING PROTEIN-RELATED"/>
    <property type="match status" value="1"/>
</dbReference>
<dbReference type="RefSeq" id="WP_021096457.1">
    <property type="nucleotide sequence ID" value="NZ_KE557320.1"/>
</dbReference>
<feature type="domain" description="Solute-binding protein family 5" evidence="6">
    <location>
        <begin position="75"/>
        <end position="442"/>
    </location>
</feature>
<dbReference type="CDD" id="cd08512">
    <property type="entry name" value="PBP2_NikA_DppA_OppA_like_7"/>
    <property type="match status" value="1"/>
</dbReference>
<dbReference type="GO" id="GO:0015833">
    <property type="term" value="P:peptide transport"/>
    <property type="evidence" value="ECO:0007669"/>
    <property type="project" value="TreeGrafter"/>
</dbReference>
<dbReference type="Gene3D" id="3.90.76.10">
    <property type="entry name" value="Dipeptide-binding Protein, Domain 1"/>
    <property type="match status" value="1"/>
</dbReference>
<dbReference type="OrthoDB" id="9803988at2"/>
<dbReference type="HOGENOM" id="CLU_017028_7_2_5"/>
<gene>
    <name evidence="7" type="ORF">ruthe_00346</name>
</gene>
<dbReference type="EMBL" id="AOLV01000005">
    <property type="protein sequence ID" value="EPX87640.1"/>
    <property type="molecule type" value="Genomic_DNA"/>
</dbReference>
<proteinExistence type="inferred from homology"/>
<dbReference type="STRING" id="1123069.ruthe_00346"/>
<comment type="similarity">
    <text evidence="2">Belongs to the bacterial solute-binding protein 5 family.</text>
</comment>
<dbReference type="AlphaFoldDB" id="S9SC06"/>
<evidence type="ECO:0000256" key="3">
    <source>
        <dbReference type="ARBA" id="ARBA00022448"/>
    </source>
</evidence>
<evidence type="ECO:0000256" key="2">
    <source>
        <dbReference type="ARBA" id="ARBA00005695"/>
    </source>
</evidence>
<comment type="caution">
    <text evidence="7">The sequence shown here is derived from an EMBL/GenBank/DDBJ whole genome shotgun (WGS) entry which is preliminary data.</text>
</comment>
<dbReference type="Proteomes" id="UP000015346">
    <property type="component" value="Unassembled WGS sequence"/>
</dbReference>
<dbReference type="GO" id="GO:0043190">
    <property type="term" value="C:ATP-binding cassette (ABC) transporter complex"/>
    <property type="evidence" value="ECO:0007669"/>
    <property type="project" value="InterPro"/>
</dbReference>
<dbReference type="Pfam" id="PF00496">
    <property type="entry name" value="SBP_bac_5"/>
    <property type="match status" value="1"/>
</dbReference>
<feature type="signal peptide" evidence="5">
    <location>
        <begin position="1"/>
        <end position="24"/>
    </location>
</feature>
<dbReference type="GO" id="GO:1904680">
    <property type="term" value="F:peptide transmembrane transporter activity"/>
    <property type="evidence" value="ECO:0007669"/>
    <property type="project" value="TreeGrafter"/>
</dbReference>
<dbReference type="Gene3D" id="3.10.105.10">
    <property type="entry name" value="Dipeptide-binding Protein, Domain 3"/>
    <property type="match status" value="1"/>
</dbReference>